<reference evidence="4 5" key="1">
    <citation type="submission" date="2018-03" db="EMBL/GenBank/DDBJ databases">
        <title>Bacteriophage NCPPB3778 and a type I-E CRISPR drive the evolution of the US Biological Select Agent, Rathayibacter toxicus.</title>
        <authorList>
            <person name="Davis E.W.II."/>
            <person name="Tabima J.F."/>
            <person name="Weisberg A.J."/>
            <person name="Dantas Lopes L."/>
            <person name="Wiseman M.S."/>
            <person name="Wiseman M.S."/>
            <person name="Pupko T."/>
            <person name="Belcher M.S."/>
            <person name="Sechler A.J."/>
            <person name="Tancos M.A."/>
            <person name="Schroeder B.K."/>
            <person name="Murray T.D."/>
            <person name="Luster D.G."/>
            <person name="Schneider W.L."/>
            <person name="Rogers E."/>
            <person name="Andreote F.D."/>
            <person name="Grunwald N.J."/>
            <person name="Putnam M.L."/>
            <person name="Chang J.H."/>
        </authorList>
    </citation>
    <scope>NUCLEOTIDE SEQUENCE [LARGE SCALE GENOMIC DNA]</scope>
    <source>
        <strain evidence="4 5">DSM 15933</strain>
    </source>
</reference>
<dbReference type="PROSITE" id="PS50006">
    <property type="entry name" value="FHA_DOMAIN"/>
    <property type="match status" value="1"/>
</dbReference>
<gene>
    <name evidence="4" type="ORF">C1I63_04630</name>
</gene>
<evidence type="ECO:0000313" key="4">
    <source>
        <dbReference type="EMBL" id="PTL72198.1"/>
    </source>
</evidence>
<dbReference type="Pfam" id="PF00498">
    <property type="entry name" value="FHA"/>
    <property type="match status" value="1"/>
</dbReference>
<dbReference type="InterPro" id="IPR050923">
    <property type="entry name" value="Cell_Proc_Reg/RNA_Proc"/>
</dbReference>
<protein>
    <submittedName>
        <fullName evidence="4">DUF2662 domain-containing protein</fullName>
    </submittedName>
</protein>
<sequence length="246" mass="26510">MGILDNFEKGLERVVNGAFARTFKSGLQPVELASALRRELDTTAAVVTRDRILVPNSLTLRMSAADLSRMERMGATLIDELTTVATEHAKKQGYRFPGPIDIRLEADGSLSDGMVEVDSRSVKGTVAYTPVVDIAGRRHPITKSRTVIGRGADADITVDDSGTSRKHVEILWDGSRAQVHDLGSTNGSKLDGKPVTQAVLSPEQTITIGRTSIVFRLVQGAAPARADRSPSGRSGRASDGFWDDRL</sequence>
<dbReference type="Gene3D" id="3.30.2320.60">
    <property type="entry name" value="FhaA, phosphopeptide-binding domain (DUF3662)"/>
    <property type="match status" value="1"/>
</dbReference>
<evidence type="ECO:0000256" key="1">
    <source>
        <dbReference type="ARBA" id="ARBA00022553"/>
    </source>
</evidence>
<dbReference type="SMART" id="SM00240">
    <property type="entry name" value="FHA"/>
    <property type="match status" value="1"/>
</dbReference>
<evidence type="ECO:0000256" key="2">
    <source>
        <dbReference type="SAM" id="MobiDB-lite"/>
    </source>
</evidence>
<dbReference type="Proteomes" id="UP000241085">
    <property type="component" value="Unassembled WGS sequence"/>
</dbReference>
<dbReference type="CDD" id="cd00060">
    <property type="entry name" value="FHA"/>
    <property type="match status" value="1"/>
</dbReference>
<comment type="caution">
    <text evidence="4">The sequence shown here is derived from an EMBL/GenBank/DDBJ whole genome shotgun (WGS) entry which is preliminary data.</text>
</comment>
<dbReference type="SUPFAM" id="SSF49879">
    <property type="entry name" value="SMAD/FHA domain"/>
    <property type="match status" value="1"/>
</dbReference>
<dbReference type="AlphaFoldDB" id="A0A2T4URQ1"/>
<proteinExistence type="predicted"/>
<feature type="region of interest" description="Disordered" evidence="2">
    <location>
        <begin position="221"/>
        <end position="246"/>
    </location>
</feature>
<dbReference type="InterPro" id="IPR000253">
    <property type="entry name" value="FHA_dom"/>
</dbReference>
<organism evidence="4 5">
    <name type="scientific">Rathayibacter caricis DSM 15933</name>
    <dbReference type="NCBI Taxonomy" id="1328867"/>
    <lineage>
        <taxon>Bacteria</taxon>
        <taxon>Bacillati</taxon>
        <taxon>Actinomycetota</taxon>
        <taxon>Actinomycetes</taxon>
        <taxon>Micrococcales</taxon>
        <taxon>Microbacteriaceae</taxon>
        <taxon>Rathayibacter</taxon>
    </lineage>
</organism>
<accession>A0A2T4URQ1</accession>
<dbReference type="InterPro" id="IPR022128">
    <property type="entry name" value="FhaA_N"/>
</dbReference>
<dbReference type="RefSeq" id="WP_055793985.1">
    <property type="nucleotide sequence ID" value="NZ_PZPL01000001.1"/>
</dbReference>
<dbReference type="InterPro" id="IPR008984">
    <property type="entry name" value="SMAD_FHA_dom_sf"/>
</dbReference>
<name>A0A2T4URQ1_9MICO</name>
<dbReference type="InterPro" id="IPR042287">
    <property type="entry name" value="FhaA_N_sf"/>
</dbReference>
<dbReference type="PANTHER" id="PTHR23308">
    <property type="entry name" value="NUCLEAR INHIBITOR OF PROTEIN PHOSPHATASE-1"/>
    <property type="match status" value="1"/>
</dbReference>
<dbReference type="Gene3D" id="2.60.200.20">
    <property type="match status" value="1"/>
</dbReference>
<evidence type="ECO:0000313" key="5">
    <source>
        <dbReference type="Proteomes" id="UP000241085"/>
    </source>
</evidence>
<keyword evidence="1" id="KW-0597">Phosphoprotein</keyword>
<feature type="domain" description="FHA" evidence="3">
    <location>
        <begin position="146"/>
        <end position="195"/>
    </location>
</feature>
<dbReference type="Pfam" id="PF12401">
    <property type="entry name" value="FhaA_N"/>
    <property type="match status" value="1"/>
</dbReference>
<evidence type="ECO:0000259" key="3">
    <source>
        <dbReference type="PROSITE" id="PS50006"/>
    </source>
</evidence>
<dbReference type="EMBL" id="PZPL01000001">
    <property type="protein sequence ID" value="PTL72198.1"/>
    <property type="molecule type" value="Genomic_DNA"/>
</dbReference>
<keyword evidence="5" id="KW-1185">Reference proteome</keyword>